<dbReference type="AlphaFoldDB" id="A0A8S9KCN4"/>
<organism evidence="1">
    <name type="scientific">Brassica cretica</name>
    <name type="common">Mustard</name>
    <dbReference type="NCBI Taxonomy" id="69181"/>
    <lineage>
        <taxon>Eukaryota</taxon>
        <taxon>Viridiplantae</taxon>
        <taxon>Streptophyta</taxon>
        <taxon>Embryophyta</taxon>
        <taxon>Tracheophyta</taxon>
        <taxon>Spermatophyta</taxon>
        <taxon>Magnoliopsida</taxon>
        <taxon>eudicotyledons</taxon>
        <taxon>Gunneridae</taxon>
        <taxon>Pentapetalae</taxon>
        <taxon>rosids</taxon>
        <taxon>malvids</taxon>
        <taxon>Brassicales</taxon>
        <taxon>Brassicaceae</taxon>
        <taxon>Brassiceae</taxon>
        <taxon>Brassica</taxon>
    </lineage>
</organism>
<dbReference type="Proteomes" id="UP000712281">
    <property type="component" value="Unassembled WGS sequence"/>
</dbReference>
<proteinExistence type="predicted"/>
<reference evidence="1" key="1">
    <citation type="submission" date="2019-12" db="EMBL/GenBank/DDBJ databases">
        <title>Genome sequencing and annotation of Brassica cretica.</title>
        <authorList>
            <person name="Studholme D.J."/>
            <person name="Sarris P.F."/>
        </authorList>
    </citation>
    <scope>NUCLEOTIDE SEQUENCE</scope>
    <source>
        <strain evidence="2">PFS-001/15</strain>
        <strain evidence="1">PFS-102/07</strain>
        <tissue evidence="1">Leaf</tissue>
    </source>
</reference>
<evidence type="ECO:0000313" key="1">
    <source>
        <dbReference type="EMBL" id="KAF2591487.1"/>
    </source>
</evidence>
<dbReference type="EMBL" id="QGKY02000190">
    <property type="protein sequence ID" value="KAF2591487.1"/>
    <property type="molecule type" value="Genomic_DNA"/>
</dbReference>
<dbReference type="EMBL" id="QGKW02000007">
    <property type="protein sequence ID" value="KAF2618384.1"/>
    <property type="molecule type" value="Genomic_DNA"/>
</dbReference>
<accession>A0A8S9KCN4</accession>
<evidence type="ECO:0000313" key="2">
    <source>
        <dbReference type="EMBL" id="KAF2618384.1"/>
    </source>
</evidence>
<gene>
    <name evidence="2" type="ORF">F2Q68_00042582</name>
    <name evidence="1" type="ORF">F2Q70_00041918</name>
</gene>
<comment type="caution">
    <text evidence="1">The sequence shown here is derived from an EMBL/GenBank/DDBJ whole genome shotgun (WGS) entry which is preliminary data.</text>
</comment>
<name>A0A8S9KCN4_BRACR</name>
<protein>
    <submittedName>
        <fullName evidence="1">Uncharacterized protein</fullName>
    </submittedName>
</protein>
<sequence length="131" mass="14896">MELRRRVDLWDTTEDLSTRTTMDWSQPVSTCRSEELELELDSGDDGHDRTRAGTSVDTSYTSRKLIHGELESEVWLRLHEATGDRTHMHVQVLQSCETLERVELIAASRANTRASVGSYLPKPLAYFVLSS</sequence>